<organism evidence="3 4">
    <name type="scientific">Aliidongia dinghuensis</name>
    <dbReference type="NCBI Taxonomy" id="1867774"/>
    <lineage>
        <taxon>Bacteria</taxon>
        <taxon>Pseudomonadati</taxon>
        <taxon>Pseudomonadota</taxon>
        <taxon>Alphaproteobacteria</taxon>
        <taxon>Rhodospirillales</taxon>
        <taxon>Dongiaceae</taxon>
        <taxon>Aliidongia</taxon>
    </lineage>
</organism>
<protein>
    <recommendedName>
        <fullName evidence="2">SnoaL-like domain-containing protein</fullName>
    </recommendedName>
</protein>
<dbReference type="EMBL" id="BMJQ01000002">
    <property type="protein sequence ID" value="GGF06831.1"/>
    <property type="molecule type" value="Genomic_DNA"/>
</dbReference>
<evidence type="ECO:0000313" key="4">
    <source>
        <dbReference type="Proteomes" id="UP000646365"/>
    </source>
</evidence>
<dbReference type="InterPro" id="IPR032710">
    <property type="entry name" value="NTF2-like_dom_sf"/>
</dbReference>
<dbReference type="Gene3D" id="3.10.450.50">
    <property type="match status" value="1"/>
</dbReference>
<feature type="chain" id="PRO_5035187069" description="SnoaL-like domain-containing protein" evidence="1">
    <location>
        <begin position="24"/>
        <end position="167"/>
    </location>
</feature>
<reference evidence="3" key="1">
    <citation type="journal article" date="2014" name="Int. J. Syst. Evol. Microbiol.">
        <title>Complete genome sequence of Corynebacterium casei LMG S-19264T (=DSM 44701T), isolated from a smear-ripened cheese.</title>
        <authorList>
            <consortium name="US DOE Joint Genome Institute (JGI-PGF)"/>
            <person name="Walter F."/>
            <person name="Albersmeier A."/>
            <person name="Kalinowski J."/>
            <person name="Ruckert C."/>
        </authorList>
    </citation>
    <scope>NUCLEOTIDE SEQUENCE</scope>
    <source>
        <strain evidence="3">CGMCC 1.15725</strain>
    </source>
</reference>
<dbReference type="RefSeq" id="WP_189043196.1">
    <property type="nucleotide sequence ID" value="NZ_BMJQ01000002.1"/>
</dbReference>
<feature type="domain" description="SnoaL-like" evidence="2">
    <location>
        <begin position="31"/>
        <end position="154"/>
    </location>
</feature>
<dbReference type="AlphaFoldDB" id="A0A8J2YS07"/>
<dbReference type="InterPro" id="IPR037401">
    <property type="entry name" value="SnoaL-like"/>
</dbReference>
<sequence>MQIRLANVLAAGAMLFAATAASASDADVTKIKTLEARFAAAFSAKDLDGIMKVYVPDESLVVFDVVPPRQYVGGAAYRKDWQAFLATFDGAPQFTLSDLTVAANGSMGYGHSIQHVVGKGTDGKPIDFTVRVTDVYRKIKGQWLIVHEHVSVPVDIETGKPDFTSKP</sequence>
<dbReference type="SUPFAM" id="SSF54427">
    <property type="entry name" value="NTF2-like"/>
    <property type="match status" value="1"/>
</dbReference>
<accession>A0A8J2YS07</accession>
<proteinExistence type="predicted"/>
<feature type="signal peptide" evidence="1">
    <location>
        <begin position="1"/>
        <end position="23"/>
    </location>
</feature>
<keyword evidence="4" id="KW-1185">Reference proteome</keyword>
<reference evidence="3" key="2">
    <citation type="submission" date="2020-09" db="EMBL/GenBank/DDBJ databases">
        <authorList>
            <person name="Sun Q."/>
            <person name="Zhou Y."/>
        </authorList>
    </citation>
    <scope>NUCLEOTIDE SEQUENCE</scope>
    <source>
        <strain evidence="3">CGMCC 1.15725</strain>
    </source>
</reference>
<name>A0A8J2YS07_9PROT</name>
<dbReference type="Proteomes" id="UP000646365">
    <property type="component" value="Unassembled WGS sequence"/>
</dbReference>
<comment type="caution">
    <text evidence="3">The sequence shown here is derived from an EMBL/GenBank/DDBJ whole genome shotgun (WGS) entry which is preliminary data.</text>
</comment>
<dbReference type="Pfam" id="PF13474">
    <property type="entry name" value="SnoaL_3"/>
    <property type="match status" value="1"/>
</dbReference>
<evidence type="ECO:0000256" key="1">
    <source>
        <dbReference type="SAM" id="SignalP"/>
    </source>
</evidence>
<keyword evidence="1" id="KW-0732">Signal</keyword>
<evidence type="ECO:0000259" key="2">
    <source>
        <dbReference type="Pfam" id="PF13474"/>
    </source>
</evidence>
<evidence type="ECO:0000313" key="3">
    <source>
        <dbReference type="EMBL" id="GGF06831.1"/>
    </source>
</evidence>
<gene>
    <name evidence="3" type="ORF">GCM10011611_10420</name>
</gene>